<gene>
    <name evidence="3" type="ORF">POTOM_016392</name>
</gene>
<keyword evidence="4" id="KW-1185">Reference proteome</keyword>
<dbReference type="SMART" id="SM01019">
    <property type="entry name" value="B3"/>
    <property type="match status" value="1"/>
</dbReference>
<evidence type="ECO:0000313" key="4">
    <source>
        <dbReference type="Proteomes" id="UP000886885"/>
    </source>
</evidence>
<keyword evidence="1" id="KW-0812">Transmembrane</keyword>
<evidence type="ECO:0000259" key="2">
    <source>
        <dbReference type="PROSITE" id="PS50863"/>
    </source>
</evidence>
<keyword evidence="1" id="KW-1133">Transmembrane helix</keyword>
<feature type="domain" description="TF-B3" evidence="2">
    <location>
        <begin position="4"/>
        <end position="107"/>
    </location>
</feature>
<evidence type="ECO:0000313" key="3">
    <source>
        <dbReference type="EMBL" id="KAG6779985.1"/>
    </source>
</evidence>
<protein>
    <recommendedName>
        <fullName evidence="2">TF-B3 domain-containing protein</fullName>
    </recommendedName>
</protein>
<dbReference type="Pfam" id="PF02362">
    <property type="entry name" value="B3"/>
    <property type="match status" value="1"/>
</dbReference>
<dbReference type="AlphaFoldDB" id="A0A8X8A3N1"/>
<evidence type="ECO:0000256" key="1">
    <source>
        <dbReference type="SAM" id="Phobius"/>
    </source>
</evidence>
<accession>A0A8X8A3N1</accession>
<name>A0A8X8A3N1_POPTO</name>
<dbReference type="EMBL" id="JAAWWB010000007">
    <property type="protein sequence ID" value="KAG6779985.1"/>
    <property type="molecule type" value="Genomic_DNA"/>
</dbReference>
<organism evidence="3 4">
    <name type="scientific">Populus tomentosa</name>
    <name type="common">Chinese white poplar</name>
    <dbReference type="NCBI Taxonomy" id="118781"/>
    <lineage>
        <taxon>Eukaryota</taxon>
        <taxon>Viridiplantae</taxon>
        <taxon>Streptophyta</taxon>
        <taxon>Embryophyta</taxon>
        <taxon>Tracheophyta</taxon>
        <taxon>Spermatophyta</taxon>
        <taxon>Magnoliopsida</taxon>
        <taxon>eudicotyledons</taxon>
        <taxon>Gunneridae</taxon>
        <taxon>Pentapetalae</taxon>
        <taxon>rosids</taxon>
        <taxon>fabids</taxon>
        <taxon>Malpighiales</taxon>
        <taxon>Salicaceae</taxon>
        <taxon>Saliceae</taxon>
        <taxon>Populus</taxon>
    </lineage>
</organism>
<dbReference type="PROSITE" id="PS50863">
    <property type="entry name" value="B3"/>
    <property type="match status" value="1"/>
</dbReference>
<sequence>MQKMLFKKTLSKTDVVYRMTIPMDSLSAFQIPEGTYSKEVVAVDIDGHRWSFRCCTRKKDPHPKTVLSSGWIKFVKNRGLKEGDEVIFSVAHNDGAEGLQFGIEARKKSCSCSLFSLGGEGFGRPGISDEFDILAVQVLKVVSAYFLFCMALAMILNMSWQDLVLMGVKE</sequence>
<dbReference type="OrthoDB" id="1698378at2759"/>
<comment type="caution">
    <text evidence="3">The sequence shown here is derived from an EMBL/GenBank/DDBJ whole genome shotgun (WGS) entry which is preliminary data.</text>
</comment>
<dbReference type="CDD" id="cd10017">
    <property type="entry name" value="B3_DNA"/>
    <property type="match status" value="1"/>
</dbReference>
<keyword evidence="1" id="KW-0472">Membrane</keyword>
<feature type="transmembrane region" description="Helical" evidence="1">
    <location>
        <begin position="138"/>
        <end position="160"/>
    </location>
</feature>
<dbReference type="InterPro" id="IPR003340">
    <property type="entry name" value="B3_DNA-bd"/>
</dbReference>
<dbReference type="GO" id="GO:0003677">
    <property type="term" value="F:DNA binding"/>
    <property type="evidence" value="ECO:0007669"/>
    <property type="project" value="InterPro"/>
</dbReference>
<reference evidence="3" key="1">
    <citation type="journal article" date="2020" name="bioRxiv">
        <title>Hybrid origin of Populus tomentosa Carr. identified through genome sequencing and phylogenomic analysis.</title>
        <authorList>
            <person name="An X."/>
            <person name="Gao K."/>
            <person name="Chen Z."/>
            <person name="Li J."/>
            <person name="Yang X."/>
            <person name="Yang X."/>
            <person name="Zhou J."/>
            <person name="Guo T."/>
            <person name="Zhao T."/>
            <person name="Huang S."/>
            <person name="Miao D."/>
            <person name="Khan W.U."/>
            <person name="Rao P."/>
            <person name="Ye M."/>
            <person name="Lei B."/>
            <person name="Liao W."/>
            <person name="Wang J."/>
            <person name="Ji L."/>
            <person name="Li Y."/>
            <person name="Guo B."/>
            <person name="Mustafa N.S."/>
            <person name="Li S."/>
            <person name="Yun Q."/>
            <person name="Keller S.R."/>
            <person name="Mao J."/>
            <person name="Zhang R."/>
            <person name="Strauss S.H."/>
        </authorList>
    </citation>
    <scope>NUCLEOTIDE SEQUENCE</scope>
    <source>
        <strain evidence="3">GM15</strain>
        <tissue evidence="3">Leaf</tissue>
    </source>
</reference>
<dbReference type="Proteomes" id="UP000886885">
    <property type="component" value="Chromosome 4A"/>
</dbReference>
<proteinExistence type="predicted"/>